<proteinExistence type="predicted"/>
<dbReference type="Proteomes" id="UP000237194">
    <property type="component" value="Unassembled WGS sequence"/>
</dbReference>
<organism evidence="2 3">
    <name type="scientific">Pseudomonas putida</name>
    <name type="common">Arthrobacter siderocapsulatus</name>
    <dbReference type="NCBI Taxonomy" id="303"/>
    <lineage>
        <taxon>Bacteria</taxon>
        <taxon>Pseudomonadati</taxon>
        <taxon>Pseudomonadota</taxon>
        <taxon>Gammaproteobacteria</taxon>
        <taxon>Pseudomonadales</taxon>
        <taxon>Pseudomonadaceae</taxon>
        <taxon>Pseudomonas</taxon>
    </lineage>
</organism>
<gene>
    <name evidence="2" type="ORF">BGP80_05995</name>
</gene>
<reference evidence="2 3" key="1">
    <citation type="submission" date="2016-08" db="EMBL/GenBank/DDBJ databases">
        <authorList>
            <person name="Seilhamer J.J."/>
        </authorList>
    </citation>
    <scope>NUCLEOTIDE SEQUENCE [LARGE SCALE GENOMIC DNA]</scope>
    <source>
        <strain evidence="2 3">KT-27</strain>
    </source>
</reference>
<evidence type="ECO:0000313" key="3">
    <source>
        <dbReference type="Proteomes" id="UP000237194"/>
    </source>
</evidence>
<keyword evidence="1" id="KW-0812">Transmembrane</keyword>
<dbReference type="AlphaFoldDB" id="A0A2S3WIZ1"/>
<accession>A0A2S3WIZ1</accession>
<feature type="transmembrane region" description="Helical" evidence="1">
    <location>
        <begin position="20"/>
        <end position="37"/>
    </location>
</feature>
<reference evidence="2 3" key="2">
    <citation type="submission" date="2018-03" db="EMBL/GenBank/DDBJ databases">
        <title>Draft genome of Pseudomonas putida strain KT-27.</title>
        <authorList>
            <person name="Yoshizawa S."/>
            <person name="Khan N.H."/>
            <person name="Nishimura M."/>
            <person name="Chiura H.X."/>
            <person name="Ogura Y."/>
            <person name="Hayashi T."/>
            <person name="Kogure K."/>
        </authorList>
    </citation>
    <scope>NUCLEOTIDE SEQUENCE [LARGE SCALE GENOMIC DNA]</scope>
    <source>
        <strain evidence="2 3">KT-27</strain>
    </source>
</reference>
<dbReference type="EMBL" id="MIND01000018">
    <property type="protein sequence ID" value="POF90934.1"/>
    <property type="molecule type" value="Genomic_DNA"/>
</dbReference>
<keyword evidence="1" id="KW-1133">Transmembrane helix</keyword>
<evidence type="ECO:0000256" key="1">
    <source>
        <dbReference type="SAM" id="Phobius"/>
    </source>
</evidence>
<evidence type="ECO:0000313" key="2">
    <source>
        <dbReference type="EMBL" id="POF90934.1"/>
    </source>
</evidence>
<dbReference type="Pfam" id="PF11162">
    <property type="entry name" value="DUF2946"/>
    <property type="match status" value="1"/>
</dbReference>
<comment type="caution">
    <text evidence="2">The sequence shown here is derived from an EMBL/GenBank/DDBJ whole genome shotgun (WGS) entry which is preliminary data.</text>
</comment>
<dbReference type="InterPro" id="IPR021333">
    <property type="entry name" value="DUF2946"/>
</dbReference>
<name>A0A2S3WIZ1_PSEPU</name>
<evidence type="ECO:0008006" key="4">
    <source>
        <dbReference type="Google" id="ProtNLM"/>
    </source>
</evidence>
<protein>
    <recommendedName>
        <fullName evidence="4">DUF2946 domain-containing protein</fullName>
    </recommendedName>
</protein>
<sequence length="150" mass="16511">MLGKHSHRRTTRPARRRAGGGWLSLFAMWMIFIGPLISQSMPMEHHTGMSMSMSSDMAMNMPMPASHAHADSKQHHNHSDDAELHALWAKCGYCTLLFNCPALPQSFSPLNASRVPPAPPPPSVTRHGHARQAIFPGARSRAPPAQSIYV</sequence>
<dbReference type="RefSeq" id="WP_258035195.1">
    <property type="nucleotide sequence ID" value="NZ_MIND01000018.1"/>
</dbReference>
<keyword evidence="1" id="KW-0472">Membrane</keyword>